<name>A0AAV6TN94_9ARAC</name>
<comment type="caution">
    <text evidence="1">The sequence shown here is derived from an EMBL/GenBank/DDBJ whole genome shotgun (WGS) entry which is preliminary data.</text>
</comment>
<protein>
    <submittedName>
        <fullName evidence="1">Uncharacterized protein</fullName>
    </submittedName>
</protein>
<dbReference type="Proteomes" id="UP000827092">
    <property type="component" value="Unassembled WGS sequence"/>
</dbReference>
<evidence type="ECO:0000313" key="2">
    <source>
        <dbReference type="Proteomes" id="UP000827092"/>
    </source>
</evidence>
<dbReference type="AlphaFoldDB" id="A0AAV6TN94"/>
<reference evidence="1 2" key="1">
    <citation type="journal article" date="2022" name="Nat. Ecol. Evol.">
        <title>A masculinizing supergene underlies an exaggerated male reproductive morph in a spider.</title>
        <authorList>
            <person name="Hendrickx F."/>
            <person name="De Corte Z."/>
            <person name="Sonet G."/>
            <person name="Van Belleghem S.M."/>
            <person name="Kostlbacher S."/>
            <person name="Vangestel C."/>
        </authorList>
    </citation>
    <scope>NUCLEOTIDE SEQUENCE [LARGE SCALE GENOMIC DNA]</scope>
    <source>
        <strain evidence="1">W744_W776</strain>
    </source>
</reference>
<dbReference type="PANTHER" id="PTHR33053">
    <property type="entry name" value="PROTEIN, PUTATIVE-RELATED"/>
    <property type="match status" value="1"/>
</dbReference>
<sequence length="243" mass="27208">MHLLLTSNGTIALMSRKSFLDLTRQGQHKRLKKLLQTAEDADVSFGCSASSSTPAILYEDAASPPEENSLDFLAPLQSDSLDIFYDALNEPPIESNDNYDYVLPAESLSSSLRNWALKYCITHVALTALLCILNEHRISDLPLDARTVLRTPKTVEVIRVGSGIYSHLGIEKGIRSLHKTITDVIDEIRLFVNMDVLPLFSSSSQAFWPILAKCSNINQLKSIRWNLFWCGQTHQLYPISICL</sequence>
<keyword evidence="2" id="KW-1185">Reference proteome</keyword>
<dbReference type="EMBL" id="JAFNEN010002125">
    <property type="protein sequence ID" value="KAG8173036.1"/>
    <property type="molecule type" value="Genomic_DNA"/>
</dbReference>
<proteinExistence type="predicted"/>
<accession>A0AAV6TN94</accession>
<evidence type="ECO:0000313" key="1">
    <source>
        <dbReference type="EMBL" id="KAG8173036.1"/>
    </source>
</evidence>
<gene>
    <name evidence="1" type="ORF">JTE90_025019</name>
</gene>
<organism evidence="1 2">
    <name type="scientific">Oedothorax gibbosus</name>
    <dbReference type="NCBI Taxonomy" id="931172"/>
    <lineage>
        <taxon>Eukaryota</taxon>
        <taxon>Metazoa</taxon>
        <taxon>Ecdysozoa</taxon>
        <taxon>Arthropoda</taxon>
        <taxon>Chelicerata</taxon>
        <taxon>Arachnida</taxon>
        <taxon>Araneae</taxon>
        <taxon>Araneomorphae</taxon>
        <taxon>Entelegynae</taxon>
        <taxon>Araneoidea</taxon>
        <taxon>Linyphiidae</taxon>
        <taxon>Erigoninae</taxon>
        <taxon>Oedothorax</taxon>
    </lineage>
</organism>